<feature type="transmembrane region" description="Helical" evidence="1">
    <location>
        <begin position="144"/>
        <end position="168"/>
    </location>
</feature>
<feature type="transmembrane region" description="Helical" evidence="1">
    <location>
        <begin position="97"/>
        <end position="124"/>
    </location>
</feature>
<feature type="transmembrane region" description="Helical" evidence="1">
    <location>
        <begin position="6"/>
        <end position="32"/>
    </location>
</feature>
<keyword evidence="3" id="KW-1185">Reference proteome</keyword>
<sequence>MSSPPLVWTLTVVFAATAGFCLLRCVVPAWIGASRAVVHRVGDCWHAAMALGMVGMLWPWGMHVPALPQNVVFGAGALFFGLQLVRPPAGHGRRALALHAVMMLAMVWMVIAMPLSMGTGSAGVTPMPGMPGMSVPTAATGGGLPAGVLSTGLVAALGLAAATLHWTARCIDQARTWTAPRTRPRSAGPWYSLAETGGHGAMSLGMTVMLIAML</sequence>
<dbReference type="AlphaFoldDB" id="A0A8J4ALX6"/>
<dbReference type="EMBL" id="BOPO01000150">
    <property type="protein sequence ID" value="GIL31862.1"/>
    <property type="molecule type" value="Genomic_DNA"/>
</dbReference>
<organism evidence="2 3">
    <name type="scientific">Actinocatenispora comari</name>
    <dbReference type="NCBI Taxonomy" id="2807577"/>
    <lineage>
        <taxon>Bacteria</taxon>
        <taxon>Bacillati</taxon>
        <taxon>Actinomycetota</taxon>
        <taxon>Actinomycetes</taxon>
        <taxon>Micromonosporales</taxon>
        <taxon>Micromonosporaceae</taxon>
        <taxon>Actinocatenispora</taxon>
    </lineage>
</organism>
<reference evidence="3" key="1">
    <citation type="journal article" date="2021" name="Int. J. Syst. Evol. Microbiol.">
        <title>Actinocatenispora comari sp. nov., an endophytic actinomycete isolated from aerial parts of Comarum salesowianum.</title>
        <authorList>
            <person name="Oyunbileg N."/>
            <person name="Iizaka Y."/>
            <person name="Hamada M."/>
            <person name="Davaapurev B.O."/>
            <person name="Fukumoto A."/>
            <person name="Tsetseg B."/>
            <person name="Kato F."/>
            <person name="Tamura T."/>
            <person name="Batkhuu J."/>
            <person name="Anzai Y."/>
        </authorList>
    </citation>
    <scope>NUCLEOTIDE SEQUENCE [LARGE SCALE GENOMIC DNA]</scope>
    <source>
        <strain evidence="3">NUM-2625</strain>
    </source>
</reference>
<keyword evidence="1" id="KW-0472">Membrane</keyword>
<feature type="transmembrane region" description="Helical" evidence="1">
    <location>
        <begin position="44"/>
        <end position="61"/>
    </location>
</feature>
<evidence type="ECO:0000313" key="2">
    <source>
        <dbReference type="EMBL" id="GIL31862.1"/>
    </source>
</evidence>
<evidence type="ECO:0000313" key="3">
    <source>
        <dbReference type="Proteomes" id="UP000614996"/>
    </source>
</evidence>
<keyword evidence="1" id="KW-0812">Transmembrane</keyword>
<evidence type="ECO:0000256" key="1">
    <source>
        <dbReference type="SAM" id="Phobius"/>
    </source>
</evidence>
<dbReference type="Pfam" id="PF17197">
    <property type="entry name" value="DUF5134"/>
    <property type="match status" value="1"/>
</dbReference>
<feature type="transmembrane region" description="Helical" evidence="1">
    <location>
        <begin position="67"/>
        <end position="85"/>
    </location>
</feature>
<proteinExistence type="predicted"/>
<gene>
    <name evidence="2" type="ORF">NUM_71160</name>
</gene>
<protein>
    <submittedName>
        <fullName evidence="2">DUF5134 domain-containing protein</fullName>
    </submittedName>
</protein>
<dbReference type="RefSeq" id="WP_207129403.1">
    <property type="nucleotide sequence ID" value="NZ_BOPO01000150.1"/>
</dbReference>
<dbReference type="Proteomes" id="UP000614996">
    <property type="component" value="Unassembled WGS sequence"/>
</dbReference>
<comment type="caution">
    <text evidence="2">The sequence shown here is derived from an EMBL/GenBank/DDBJ whole genome shotgun (WGS) entry which is preliminary data.</text>
</comment>
<keyword evidence="1" id="KW-1133">Transmembrane helix</keyword>
<accession>A0A8J4ALX6</accession>
<name>A0A8J4ALX6_9ACTN</name>
<dbReference type="InterPro" id="IPR033458">
    <property type="entry name" value="DUF5134"/>
</dbReference>